<evidence type="ECO:0000313" key="5">
    <source>
        <dbReference type="EMBL" id="MFI6499261.1"/>
    </source>
</evidence>
<dbReference type="Proteomes" id="UP001612741">
    <property type="component" value="Unassembled WGS sequence"/>
</dbReference>
<dbReference type="RefSeq" id="WP_397082471.1">
    <property type="nucleotide sequence ID" value="NZ_JBITGY010000004.1"/>
</dbReference>
<keyword evidence="2 5" id="KW-0560">Oxidoreductase</keyword>
<feature type="domain" description="NADPH-dependent reductive aminase-like C-terminal" evidence="4">
    <location>
        <begin position="157"/>
        <end position="282"/>
    </location>
</feature>
<dbReference type="GO" id="GO:0016491">
    <property type="term" value="F:oxidoreductase activity"/>
    <property type="evidence" value="ECO:0007669"/>
    <property type="project" value="UniProtKB-KW"/>
</dbReference>
<dbReference type="Gene3D" id="3.40.50.720">
    <property type="entry name" value="NAD(P)-binding Rossmann-like Domain"/>
    <property type="match status" value="1"/>
</dbReference>
<dbReference type="InterPro" id="IPR036291">
    <property type="entry name" value="NAD(P)-bd_dom_sf"/>
</dbReference>
<dbReference type="SUPFAM" id="SSF51735">
    <property type="entry name" value="NAD(P)-binding Rossmann-fold domains"/>
    <property type="match status" value="1"/>
</dbReference>
<organism evidence="5 6">
    <name type="scientific">Nonomuraea typhae</name>
    <dbReference type="NCBI Taxonomy" id="2603600"/>
    <lineage>
        <taxon>Bacteria</taxon>
        <taxon>Bacillati</taxon>
        <taxon>Actinomycetota</taxon>
        <taxon>Actinomycetes</taxon>
        <taxon>Streptosporangiales</taxon>
        <taxon>Streptosporangiaceae</taxon>
        <taxon>Nonomuraea</taxon>
    </lineage>
</organism>
<evidence type="ECO:0000259" key="3">
    <source>
        <dbReference type="Pfam" id="PF03446"/>
    </source>
</evidence>
<dbReference type="InterPro" id="IPR013328">
    <property type="entry name" value="6PGD_dom2"/>
</dbReference>
<accession>A0ABW7YTM5</accession>
<dbReference type="Pfam" id="PF21761">
    <property type="entry name" value="RedAm-like_C"/>
    <property type="match status" value="1"/>
</dbReference>
<sequence>MTKISIVGLGLMGTALAETLIKAGHEVTVWNRTDRKAEPLVALGATRAADVAEAVRPGSLVIVCVLDYATVHDVLRQASLEGTTVVNLTSGRPAEARRTAEWVRERGGEYLDGGVMAVPQMIGGPGALILYSGSQEVFDRHRAELGALAEARYVGADAGLAPLLDMAMLTGMYGQIAGATQAMALVRSAGLPVSDFTTTLLLPWLRAMGELLPGWAAEIDDRRWETDMSNLGVNDAVLEGIAVAMREQGVETNLLTPLQQIVAKRIADGHAGHGLQSLIEEVHPDLHRS</sequence>
<comment type="caution">
    <text evidence="5">The sequence shown here is derived from an EMBL/GenBank/DDBJ whole genome shotgun (WGS) entry which is preliminary data.</text>
</comment>
<evidence type="ECO:0000313" key="6">
    <source>
        <dbReference type="Proteomes" id="UP001612741"/>
    </source>
</evidence>
<dbReference type="InterPro" id="IPR015815">
    <property type="entry name" value="HIBADH-related"/>
</dbReference>
<evidence type="ECO:0000256" key="1">
    <source>
        <dbReference type="ARBA" id="ARBA00009080"/>
    </source>
</evidence>
<dbReference type="Gene3D" id="1.10.1040.10">
    <property type="entry name" value="N-(1-d-carboxylethyl)-l-norvaline Dehydrogenase, domain 2"/>
    <property type="match status" value="1"/>
</dbReference>
<dbReference type="PIRSF" id="PIRSF000103">
    <property type="entry name" value="HIBADH"/>
    <property type="match status" value="1"/>
</dbReference>
<dbReference type="InterPro" id="IPR051265">
    <property type="entry name" value="HIBADH-related_NP60_sf"/>
</dbReference>
<comment type="similarity">
    <text evidence="1">Belongs to the HIBADH-related family.</text>
</comment>
<reference evidence="5 6" key="1">
    <citation type="submission" date="2024-10" db="EMBL/GenBank/DDBJ databases">
        <title>The Natural Products Discovery Center: Release of the First 8490 Sequenced Strains for Exploring Actinobacteria Biosynthetic Diversity.</title>
        <authorList>
            <person name="Kalkreuter E."/>
            <person name="Kautsar S.A."/>
            <person name="Yang D."/>
            <person name="Bader C.D."/>
            <person name="Teijaro C.N."/>
            <person name="Fluegel L."/>
            <person name="Davis C.M."/>
            <person name="Simpson J.R."/>
            <person name="Lauterbach L."/>
            <person name="Steele A.D."/>
            <person name="Gui C."/>
            <person name="Meng S."/>
            <person name="Li G."/>
            <person name="Viehrig K."/>
            <person name="Ye F."/>
            <person name="Su P."/>
            <person name="Kiefer A.F."/>
            <person name="Nichols A."/>
            <person name="Cepeda A.J."/>
            <person name="Yan W."/>
            <person name="Fan B."/>
            <person name="Jiang Y."/>
            <person name="Adhikari A."/>
            <person name="Zheng C.-J."/>
            <person name="Schuster L."/>
            <person name="Cowan T.M."/>
            <person name="Smanski M.J."/>
            <person name="Chevrette M.G."/>
            <person name="De Carvalho L.P.S."/>
            <person name="Shen B."/>
        </authorList>
    </citation>
    <scope>NUCLEOTIDE SEQUENCE [LARGE SCALE GENOMIC DNA]</scope>
    <source>
        <strain evidence="5 6">NPDC050545</strain>
    </source>
</reference>
<dbReference type="InterPro" id="IPR006115">
    <property type="entry name" value="6PGDH_NADP-bd"/>
</dbReference>
<dbReference type="EC" id="1.1.-.-" evidence="5"/>
<dbReference type="Pfam" id="PF03446">
    <property type="entry name" value="NAD_binding_2"/>
    <property type="match status" value="1"/>
</dbReference>
<dbReference type="InterPro" id="IPR048666">
    <property type="entry name" value="RedAm-like_C"/>
</dbReference>
<gene>
    <name evidence="5" type="ORF">ACIBG2_17880</name>
</gene>
<feature type="domain" description="6-phosphogluconate dehydrogenase NADP-binding" evidence="3">
    <location>
        <begin position="3"/>
        <end position="151"/>
    </location>
</feature>
<name>A0ABW7YTM5_9ACTN</name>
<evidence type="ECO:0000259" key="4">
    <source>
        <dbReference type="Pfam" id="PF21761"/>
    </source>
</evidence>
<dbReference type="PANTHER" id="PTHR43580:SF2">
    <property type="entry name" value="CYTOKINE-LIKE NUCLEAR FACTOR N-PAC"/>
    <property type="match status" value="1"/>
</dbReference>
<dbReference type="PANTHER" id="PTHR43580">
    <property type="entry name" value="OXIDOREDUCTASE GLYR1-RELATED"/>
    <property type="match status" value="1"/>
</dbReference>
<keyword evidence="6" id="KW-1185">Reference proteome</keyword>
<evidence type="ECO:0000256" key="2">
    <source>
        <dbReference type="ARBA" id="ARBA00023002"/>
    </source>
</evidence>
<proteinExistence type="inferred from homology"/>
<protein>
    <submittedName>
        <fullName evidence="5">NAD(P)-dependent oxidoreductase</fullName>
        <ecNumber evidence="5">1.1.-.-</ecNumber>
    </submittedName>
</protein>
<dbReference type="EMBL" id="JBITGY010000004">
    <property type="protein sequence ID" value="MFI6499261.1"/>
    <property type="molecule type" value="Genomic_DNA"/>
</dbReference>